<gene>
    <name evidence="1" type="ORF">CARN7_2545</name>
</gene>
<reference evidence="1" key="1">
    <citation type="submission" date="2009-10" db="EMBL/GenBank/DDBJ databases">
        <title>Diversity of trophic interactions inside an arsenic-rich microbial ecosystem.</title>
        <authorList>
            <person name="Bertin P.N."/>
            <person name="Heinrich-Salmeron A."/>
            <person name="Pelletier E."/>
            <person name="Goulhen-Chollet F."/>
            <person name="Arsene-Ploetze F."/>
            <person name="Gallien S."/>
            <person name="Calteau A."/>
            <person name="Vallenet D."/>
            <person name="Casiot C."/>
            <person name="Chane-Woon-Ming B."/>
            <person name="Giloteaux L."/>
            <person name="Barakat M."/>
            <person name="Bonnefoy V."/>
            <person name="Bruneel O."/>
            <person name="Chandler M."/>
            <person name="Cleiss J."/>
            <person name="Duran R."/>
            <person name="Elbaz-Poulichet F."/>
            <person name="Fonknechten N."/>
            <person name="Lauga B."/>
            <person name="Mornico D."/>
            <person name="Ortet P."/>
            <person name="Schaeffer C."/>
            <person name="Siguier P."/>
            <person name="Alexander Thil Smith A."/>
            <person name="Van Dorsselaer A."/>
            <person name="Weissenbach J."/>
            <person name="Medigue C."/>
            <person name="Le Paslier D."/>
        </authorList>
    </citation>
    <scope>NUCLEOTIDE SEQUENCE</scope>
</reference>
<proteinExistence type="predicted"/>
<organism evidence="1">
    <name type="scientific">mine drainage metagenome</name>
    <dbReference type="NCBI Taxonomy" id="410659"/>
    <lineage>
        <taxon>unclassified sequences</taxon>
        <taxon>metagenomes</taxon>
        <taxon>ecological metagenomes</taxon>
    </lineage>
</organism>
<accession>E6QWS8</accession>
<sequence>MPISATNNLIKHRALLLPEKPETYGSSDALLVAIKAYLYRFVDLSERFQRIASYYVLLTWVYDAFNELPYLRLRGDFGSGKTRALVVIGSLCYKAFFASGASTVSPIFHTLDLFRGTLIFDEADFRFSDEKSELIKIFNNGNAKGFPVLRTAVSAKREFDPRAFAVFGPKIVAMRRSFEDQALESRFLTEEMGQRGLRNDIPINLPNAQEEEARSLRNRLLMYRFHTLDRIRVDESLVDPTLSPRLNQVLIPLLSIIDDLRLQVEVRDSVKGFDQELYAERSASAEGGVLEILAGMLSEQTRATVPVSDVTAAFVGRFGQEYERPITSRFIGGILRKRLHLVTYKSHGVYVMPATERPKIEQLCIRYGVVDTAT</sequence>
<name>E6QWS8_9ZZZZ</name>
<protein>
    <recommendedName>
        <fullName evidence="2">DUF3631 domain-containing protein</fullName>
    </recommendedName>
</protein>
<dbReference type="AlphaFoldDB" id="E6QWS8"/>
<dbReference type="EMBL" id="CABR01000160">
    <property type="protein sequence ID" value="CBI11702.1"/>
    <property type="molecule type" value="Genomic_DNA"/>
</dbReference>
<comment type="caution">
    <text evidence="1">The sequence shown here is derived from an EMBL/GenBank/DDBJ whole genome shotgun (WGS) entry which is preliminary data.</text>
</comment>
<evidence type="ECO:0008006" key="2">
    <source>
        <dbReference type="Google" id="ProtNLM"/>
    </source>
</evidence>
<evidence type="ECO:0000313" key="1">
    <source>
        <dbReference type="EMBL" id="CBI11702.1"/>
    </source>
</evidence>